<reference evidence="2 3" key="1">
    <citation type="journal article" date="2019" name="Plant Biotechnol. J.">
        <title>The red bayberry genome and genetic basis of sex determination.</title>
        <authorList>
            <person name="Jia H.M."/>
            <person name="Jia H.J."/>
            <person name="Cai Q.L."/>
            <person name="Wang Y."/>
            <person name="Zhao H.B."/>
            <person name="Yang W.F."/>
            <person name="Wang G.Y."/>
            <person name="Li Y.H."/>
            <person name="Zhan D.L."/>
            <person name="Shen Y.T."/>
            <person name="Niu Q.F."/>
            <person name="Chang L."/>
            <person name="Qiu J."/>
            <person name="Zhao L."/>
            <person name="Xie H.B."/>
            <person name="Fu W.Y."/>
            <person name="Jin J."/>
            <person name="Li X.W."/>
            <person name="Jiao Y."/>
            <person name="Zhou C.C."/>
            <person name="Tu T."/>
            <person name="Chai C.Y."/>
            <person name="Gao J.L."/>
            <person name="Fan L.J."/>
            <person name="van de Weg E."/>
            <person name="Wang J.Y."/>
            <person name="Gao Z.S."/>
        </authorList>
    </citation>
    <scope>NUCLEOTIDE SEQUENCE [LARGE SCALE GENOMIC DNA]</scope>
    <source>
        <tissue evidence="2">Leaves</tissue>
    </source>
</reference>
<feature type="region of interest" description="Disordered" evidence="1">
    <location>
        <begin position="90"/>
        <end position="131"/>
    </location>
</feature>
<feature type="region of interest" description="Disordered" evidence="1">
    <location>
        <begin position="36"/>
        <end position="75"/>
    </location>
</feature>
<proteinExistence type="predicted"/>
<evidence type="ECO:0000256" key="1">
    <source>
        <dbReference type="SAM" id="MobiDB-lite"/>
    </source>
</evidence>
<keyword evidence="3" id="KW-1185">Reference proteome</keyword>
<dbReference type="EMBL" id="RXIC02000025">
    <property type="protein sequence ID" value="KAB1206624.1"/>
    <property type="molecule type" value="Genomic_DNA"/>
</dbReference>
<feature type="compositionally biased region" description="Gly residues" evidence="1">
    <location>
        <begin position="47"/>
        <end position="56"/>
    </location>
</feature>
<evidence type="ECO:0000313" key="3">
    <source>
        <dbReference type="Proteomes" id="UP000516437"/>
    </source>
</evidence>
<organism evidence="2 3">
    <name type="scientific">Morella rubra</name>
    <name type="common">Chinese bayberry</name>
    <dbReference type="NCBI Taxonomy" id="262757"/>
    <lineage>
        <taxon>Eukaryota</taxon>
        <taxon>Viridiplantae</taxon>
        <taxon>Streptophyta</taxon>
        <taxon>Embryophyta</taxon>
        <taxon>Tracheophyta</taxon>
        <taxon>Spermatophyta</taxon>
        <taxon>Magnoliopsida</taxon>
        <taxon>eudicotyledons</taxon>
        <taxon>Gunneridae</taxon>
        <taxon>Pentapetalae</taxon>
        <taxon>rosids</taxon>
        <taxon>fabids</taxon>
        <taxon>Fagales</taxon>
        <taxon>Myricaceae</taxon>
        <taxon>Morella</taxon>
    </lineage>
</organism>
<evidence type="ECO:0000313" key="2">
    <source>
        <dbReference type="EMBL" id="KAB1206624.1"/>
    </source>
</evidence>
<name>A0A6A1V1P2_9ROSI</name>
<gene>
    <name evidence="2" type="ORF">CJ030_MR7G002280</name>
</gene>
<sequence>MVHIYVHHIGSLSLVNEEYIGGEHSVDEPIFVDFDKPPLPATKNDEGGQGVAGGGLEPDRDGEESSERVEGENEELTRANVMSWFAMGPSITREEEEVPVDIGSSDDITFAEEDRGAGGDEDAGSGGVEDVQYRTSTKSFMIKIWSQRRKSDFRSY</sequence>
<comment type="caution">
    <text evidence="2">The sequence shown here is derived from an EMBL/GenBank/DDBJ whole genome shotgun (WGS) entry which is preliminary data.</text>
</comment>
<dbReference type="Proteomes" id="UP000516437">
    <property type="component" value="Chromosome 7"/>
</dbReference>
<dbReference type="AlphaFoldDB" id="A0A6A1V1P2"/>
<feature type="compositionally biased region" description="Basic and acidic residues" evidence="1">
    <location>
        <begin position="57"/>
        <end position="75"/>
    </location>
</feature>
<accession>A0A6A1V1P2</accession>
<protein>
    <submittedName>
        <fullName evidence="2">Uncharacterized protein</fullName>
    </submittedName>
</protein>